<protein>
    <submittedName>
        <fullName evidence="6">Radical SAM protein</fullName>
    </submittedName>
</protein>
<dbReference type="GO" id="GO:0051536">
    <property type="term" value="F:iron-sulfur cluster binding"/>
    <property type="evidence" value="ECO:0007669"/>
    <property type="project" value="UniProtKB-KW"/>
</dbReference>
<accession>A0A7X0RVQ4</accession>
<evidence type="ECO:0000256" key="4">
    <source>
        <dbReference type="SAM" id="MobiDB-lite"/>
    </source>
</evidence>
<dbReference type="SMART" id="SM00729">
    <property type="entry name" value="Elp3"/>
    <property type="match status" value="1"/>
</dbReference>
<evidence type="ECO:0000256" key="2">
    <source>
        <dbReference type="ARBA" id="ARBA00023004"/>
    </source>
</evidence>
<feature type="compositionally biased region" description="Basic and acidic residues" evidence="4">
    <location>
        <begin position="285"/>
        <end position="294"/>
    </location>
</feature>
<dbReference type="CDD" id="cd01335">
    <property type="entry name" value="Radical_SAM"/>
    <property type="match status" value="1"/>
</dbReference>
<dbReference type="GO" id="GO:0046872">
    <property type="term" value="F:metal ion binding"/>
    <property type="evidence" value="ECO:0007669"/>
    <property type="project" value="UniProtKB-KW"/>
</dbReference>
<evidence type="ECO:0000313" key="7">
    <source>
        <dbReference type="Proteomes" id="UP000547209"/>
    </source>
</evidence>
<reference evidence="6 7" key="1">
    <citation type="submission" date="2020-08" db="EMBL/GenBank/DDBJ databases">
        <title>Cohnella phylogeny.</title>
        <authorList>
            <person name="Dunlap C."/>
        </authorList>
    </citation>
    <scope>NUCLEOTIDE SEQUENCE [LARGE SCALE GENOMIC DNA]</scope>
    <source>
        <strain evidence="6 7">DSM 28246</strain>
    </source>
</reference>
<dbReference type="GO" id="GO:0003824">
    <property type="term" value="F:catalytic activity"/>
    <property type="evidence" value="ECO:0007669"/>
    <property type="project" value="InterPro"/>
</dbReference>
<feature type="domain" description="Radical SAM core" evidence="5">
    <location>
        <begin position="19"/>
        <end position="271"/>
    </location>
</feature>
<dbReference type="Gene3D" id="3.80.30.30">
    <property type="match status" value="1"/>
</dbReference>
<name>A0A7X0RVQ4_9BACL</name>
<evidence type="ECO:0000259" key="5">
    <source>
        <dbReference type="PROSITE" id="PS51918"/>
    </source>
</evidence>
<dbReference type="Proteomes" id="UP000547209">
    <property type="component" value="Unassembled WGS sequence"/>
</dbReference>
<dbReference type="InterPro" id="IPR006638">
    <property type="entry name" value="Elp3/MiaA/NifB-like_rSAM"/>
</dbReference>
<comment type="caution">
    <text evidence="6">The sequence shown here is derived from an EMBL/GenBank/DDBJ whole genome shotgun (WGS) entry which is preliminary data.</text>
</comment>
<dbReference type="SFLD" id="SFLDG01084">
    <property type="entry name" value="Uncharacterised_Radical_SAM_Su"/>
    <property type="match status" value="1"/>
</dbReference>
<proteinExistence type="predicted"/>
<evidence type="ECO:0000256" key="3">
    <source>
        <dbReference type="ARBA" id="ARBA00023014"/>
    </source>
</evidence>
<dbReference type="EMBL" id="JACJVP010000047">
    <property type="protein sequence ID" value="MBB6674552.1"/>
    <property type="molecule type" value="Genomic_DNA"/>
</dbReference>
<keyword evidence="3" id="KW-0411">Iron-sulfur</keyword>
<dbReference type="PANTHER" id="PTHR43432">
    <property type="entry name" value="SLR0285 PROTEIN"/>
    <property type="match status" value="1"/>
</dbReference>
<dbReference type="RefSeq" id="WP_185672402.1">
    <property type="nucleotide sequence ID" value="NZ_JACJVP010000047.1"/>
</dbReference>
<dbReference type="InterPro" id="IPR058240">
    <property type="entry name" value="rSAM_sf"/>
</dbReference>
<dbReference type="SUPFAM" id="SSF102114">
    <property type="entry name" value="Radical SAM enzymes"/>
    <property type="match status" value="1"/>
</dbReference>
<sequence length="320" mass="35719">MNPTQYEPMAAKTMLNAVNAPSMPFDWSLNPYRGCQHGCSFCYARSTHAFLGEAADDTFQRRIFWKEDAPAILREQLRRMQARRKLPGHVAIGTATDPYQQLEGKTRLTRGCLEVLADFGVGASITTRSPLVLRDLDLLRRMPGASVNMSIHTLDTGIWRTFEPATPSPARRLDCMSKLREAGIRVHAFVAPVLPYLTDGEQETDALIAALREAGVREMMASFLRLSTPEVKSWFFATLRASHPELVAAYGRLYWHSARLPDAVRRPVYARIDEQMKRHGLRHIGKSDVPKGDSARTMQPGGTSGAPETASCHPVQLTLF</sequence>
<dbReference type="Pfam" id="PF04055">
    <property type="entry name" value="Radical_SAM"/>
    <property type="match status" value="1"/>
</dbReference>
<organism evidence="6 7">
    <name type="scientific">Cohnella nanjingensis</name>
    <dbReference type="NCBI Taxonomy" id="1387779"/>
    <lineage>
        <taxon>Bacteria</taxon>
        <taxon>Bacillati</taxon>
        <taxon>Bacillota</taxon>
        <taxon>Bacilli</taxon>
        <taxon>Bacillales</taxon>
        <taxon>Paenibacillaceae</taxon>
        <taxon>Cohnella</taxon>
    </lineage>
</organism>
<gene>
    <name evidence="6" type="ORF">H7C19_28105</name>
</gene>
<keyword evidence="2" id="KW-0408">Iron</keyword>
<keyword evidence="1" id="KW-0479">Metal-binding</keyword>
<dbReference type="SFLD" id="SFLDS00029">
    <property type="entry name" value="Radical_SAM"/>
    <property type="match status" value="1"/>
</dbReference>
<dbReference type="AlphaFoldDB" id="A0A7X0RVQ4"/>
<evidence type="ECO:0000256" key="1">
    <source>
        <dbReference type="ARBA" id="ARBA00022723"/>
    </source>
</evidence>
<dbReference type="PANTHER" id="PTHR43432:SF3">
    <property type="entry name" value="SLR0285 PROTEIN"/>
    <property type="match status" value="1"/>
</dbReference>
<evidence type="ECO:0000313" key="6">
    <source>
        <dbReference type="EMBL" id="MBB6674552.1"/>
    </source>
</evidence>
<dbReference type="PROSITE" id="PS51918">
    <property type="entry name" value="RADICAL_SAM"/>
    <property type="match status" value="1"/>
</dbReference>
<dbReference type="InterPro" id="IPR007197">
    <property type="entry name" value="rSAM"/>
</dbReference>
<keyword evidence="7" id="KW-1185">Reference proteome</keyword>
<feature type="region of interest" description="Disordered" evidence="4">
    <location>
        <begin position="284"/>
        <end position="313"/>
    </location>
</feature>
<dbReference type="InterPro" id="IPR040086">
    <property type="entry name" value="MJ0683-like"/>
</dbReference>